<evidence type="ECO:0000313" key="1">
    <source>
        <dbReference type="EMBL" id="MPM33006.1"/>
    </source>
</evidence>
<gene>
    <name evidence="1" type="ORF">SDC9_79573</name>
</gene>
<organism evidence="1">
    <name type="scientific">bioreactor metagenome</name>
    <dbReference type="NCBI Taxonomy" id="1076179"/>
    <lineage>
        <taxon>unclassified sequences</taxon>
        <taxon>metagenomes</taxon>
        <taxon>ecological metagenomes</taxon>
    </lineage>
</organism>
<protein>
    <submittedName>
        <fullName evidence="1">Uncharacterized protein</fullName>
    </submittedName>
</protein>
<sequence>MLAVDHHQRATHVQVVDQRVGDLGGQAFLNLRALRKDVDEPRDLAQPCDVPGFRWDVGDVGEAVKRQ</sequence>
<accession>A0A644YWT8</accession>
<dbReference type="EMBL" id="VSSQ01006528">
    <property type="protein sequence ID" value="MPM33006.1"/>
    <property type="molecule type" value="Genomic_DNA"/>
</dbReference>
<reference evidence="1" key="1">
    <citation type="submission" date="2019-08" db="EMBL/GenBank/DDBJ databases">
        <authorList>
            <person name="Kucharzyk K."/>
            <person name="Murdoch R.W."/>
            <person name="Higgins S."/>
            <person name="Loffler F."/>
        </authorList>
    </citation>
    <scope>NUCLEOTIDE SEQUENCE</scope>
</reference>
<comment type="caution">
    <text evidence="1">The sequence shown here is derived from an EMBL/GenBank/DDBJ whole genome shotgun (WGS) entry which is preliminary data.</text>
</comment>
<name>A0A644YWT8_9ZZZZ</name>
<proteinExistence type="predicted"/>
<dbReference type="AlphaFoldDB" id="A0A644YWT8"/>